<feature type="domain" description="Glycosyl transferase family 1" evidence="1">
    <location>
        <begin position="237"/>
        <end position="369"/>
    </location>
</feature>
<evidence type="ECO:0000313" key="2">
    <source>
        <dbReference type="EMBL" id="MCW1885160.1"/>
    </source>
</evidence>
<proteinExistence type="predicted"/>
<gene>
    <name evidence="2" type="ORF">OKA04_10510</name>
</gene>
<accession>A0ABT3FQA4</accession>
<dbReference type="CDD" id="cd03801">
    <property type="entry name" value="GT4_PimA-like"/>
    <property type="match status" value="1"/>
</dbReference>
<evidence type="ECO:0000313" key="3">
    <source>
        <dbReference type="Proteomes" id="UP001207930"/>
    </source>
</evidence>
<dbReference type="EMBL" id="JAPDDS010000005">
    <property type="protein sequence ID" value="MCW1885160.1"/>
    <property type="molecule type" value="Genomic_DNA"/>
</dbReference>
<organism evidence="2 3">
    <name type="scientific">Luteolibacter flavescens</name>
    <dbReference type="NCBI Taxonomy" id="1859460"/>
    <lineage>
        <taxon>Bacteria</taxon>
        <taxon>Pseudomonadati</taxon>
        <taxon>Verrucomicrobiota</taxon>
        <taxon>Verrucomicrobiia</taxon>
        <taxon>Verrucomicrobiales</taxon>
        <taxon>Verrucomicrobiaceae</taxon>
        <taxon>Luteolibacter</taxon>
    </lineage>
</organism>
<protein>
    <submittedName>
        <fullName evidence="2">Glycosyltransferase family 4 protein</fullName>
    </submittedName>
</protein>
<dbReference type="RefSeq" id="WP_264501117.1">
    <property type="nucleotide sequence ID" value="NZ_JAPDDS010000005.1"/>
</dbReference>
<keyword evidence="3" id="KW-1185">Reference proteome</keyword>
<dbReference type="SUPFAM" id="SSF53756">
    <property type="entry name" value="UDP-Glycosyltransferase/glycogen phosphorylase"/>
    <property type="match status" value="1"/>
</dbReference>
<dbReference type="InterPro" id="IPR001296">
    <property type="entry name" value="Glyco_trans_1"/>
</dbReference>
<dbReference type="Pfam" id="PF00534">
    <property type="entry name" value="Glycos_transf_1"/>
    <property type="match status" value="1"/>
</dbReference>
<reference evidence="2 3" key="1">
    <citation type="submission" date="2022-10" db="EMBL/GenBank/DDBJ databases">
        <title>Luteolibacter flavescens strain MCCC 1K03193, whole genome shotgun sequencing project.</title>
        <authorList>
            <person name="Zhao G."/>
            <person name="Shen L."/>
        </authorList>
    </citation>
    <scope>NUCLEOTIDE SEQUENCE [LARGE SCALE GENOMIC DNA]</scope>
    <source>
        <strain evidence="2 3">MCCC 1K03193</strain>
    </source>
</reference>
<dbReference type="PANTHER" id="PTHR12526">
    <property type="entry name" value="GLYCOSYLTRANSFERASE"/>
    <property type="match status" value="1"/>
</dbReference>
<dbReference type="Gene3D" id="3.40.50.2000">
    <property type="entry name" value="Glycogen Phosphorylase B"/>
    <property type="match status" value="2"/>
</dbReference>
<dbReference type="Proteomes" id="UP001207930">
    <property type="component" value="Unassembled WGS sequence"/>
</dbReference>
<sequence length="417" mass="45338">MKVLAVGYACNPYGGSEQAVGWNAVRRIARHHDVWVLTDDHNRAGWTKATAEGLVPANVTVRFLREAKDSPPNRFIAHVQSWLNYADFTRKVLAEARAWHEEIGFDLCHQVTIASWRMPSPLWQLPVPFVWGPVGGAGHIPKAFRTILSPSARAFEFARDFSNRSAMRSRAFRDCVEKAAVVIAANEETEELLKPFRKVAPMIRLPVTTLAQESIARLTSGHPVPDASGPLRMFAGGNMEGRKGVALALRAVAGAVAKGIPVHYTIAGGGPEIPSLQGLAASLGITQHVEFHPGFSGDDYVRALQGSDVYFLPSFRETMGMTLVEAILAGCYPVVADTSAQGEIVRMAGGIAVPVQSVDGLVAGLTEAIVWCHGHRAELPEKTRAIAARITEYLSYDRTDQALEHAYRESVVSQVKS</sequence>
<name>A0ABT3FQA4_9BACT</name>
<evidence type="ECO:0000259" key="1">
    <source>
        <dbReference type="Pfam" id="PF00534"/>
    </source>
</evidence>
<comment type="caution">
    <text evidence="2">The sequence shown here is derived from an EMBL/GenBank/DDBJ whole genome shotgun (WGS) entry which is preliminary data.</text>
</comment>